<feature type="chain" id="PRO_5045204993" description="chorismate mutase" evidence="5">
    <location>
        <begin position="23"/>
        <end position="182"/>
    </location>
</feature>
<dbReference type="PANTHER" id="PTHR38041:SF2">
    <property type="entry name" value="SECRETED CHORISMATE MUTASE"/>
    <property type="match status" value="1"/>
</dbReference>
<accession>A0ABS2BQN7</accession>
<dbReference type="EMBL" id="JACOPV010000001">
    <property type="protein sequence ID" value="MBM5455951.1"/>
    <property type="molecule type" value="Genomic_DNA"/>
</dbReference>
<reference evidence="7 8" key="1">
    <citation type="submission" date="2020-08" db="EMBL/GenBank/DDBJ databases">
        <title>Description of novel Pseudomonas species.</title>
        <authorList>
            <person name="Duman M."/>
            <person name="Mulet M."/>
            <person name="Altun S."/>
            <person name="Saticioglu I.B."/>
            <person name="Lalucat J."/>
            <person name="Garcia-Valdes E."/>
        </authorList>
    </citation>
    <scope>NUCLEOTIDE SEQUENCE [LARGE SCALE GENOMIC DNA]</scope>
    <source>
        <strain evidence="7 8">P66</strain>
    </source>
</reference>
<proteinExistence type="predicted"/>
<dbReference type="InterPro" id="IPR008240">
    <property type="entry name" value="Chorismate_mutase_periplasmic"/>
</dbReference>
<evidence type="ECO:0000256" key="4">
    <source>
        <dbReference type="ARBA" id="ARBA00023235"/>
    </source>
</evidence>
<evidence type="ECO:0000256" key="2">
    <source>
        <dbReference type="ARBA" id="ARBA00012404"/>
    </source>
</evidence>
<evidence type="ECO:0000313" key="8">
    <source>
        <dbReference type="Proteomes" id="UP000745663"/>
    </source>
</evidence>
<evidence type="ECO:0000259" key="6">
    <source>
        <dbReference type="PROSITE" id="PS51168"/>
    </source>
</evidence>
<dbReference type="InterPro" id="IPR036263">
    <property type="entry name" value="Chorismate_II_sf"/>
</dbReference>
<evidence type="ECO:0000256" key="5">
    <source>
        <dbReference type="SAM" id="SignalP"/>
    </source>
</evidence>
<keyword evidence="3 5" id="KW-0732">Signal</keyword>
<dbReference type="PROSITE" id="PS51168">
    <property type="entry name" value="CHORISMATE_MUT_2"/>
    <property type="match status" value="1"/>
</dbReference>
<evidence type="ECO:0000256" key="3">
    <source>
        <dbReference type="ARBA" id="ARBA00022729"/>
    </source>
</evidence>
<dbReference type="InterPro" id="IPR051331">
    <property type="entry name" value="Chorismate_mutase-related"/>
</dbReference>
<dbReference type="InterPro" id="IPR036979">
    <property type="entry name" value="CM_dom_sf"/>
</dbReference>
<keyword evidence="8" id="KW-1185">Reference proteome</keyword>
<organism evidence="7 8">
    <name type="scientific">Pseudomonas arcuscaelestis</name>
    <dbReference type="NCBI Taxonomy" id="2710591"/>
    <lineage>
        <taxon>Bacteria</taxon>
        <taxon>Pseudomonadati</taxon>
        <taxon>Pseudomonadota</taxon>
        <taxon>Gammaproteobacteria</taxon>
        <taxon>Pseudomonadales</taxon>
        <taxon>Pseudomonadaceae</taxon>
        <taxon>Pseudomonas</taxon>
    </lineage>
</organism>
<dbReference type="PANTHER" id="PTHR38041">
    <property type="entry name" value="CHORISMATE MUTASE"/>
    <property type="match status" value="1"/>
</dbReference>
<evidence type="ECO:0000313" key="7">
    <source>
        <dbReference type="EMBL" id="MBM5455951.1"/>
    </source>
</evidence>
<dbReference type="NCBIfam" id="TIGR01806">
    <property type="entry name" value="CM_mono2"/>
    <property type="match status" value="1"/>
</dbReference>
<feature type="signal peptide" evidence="5">
    <location>
        <begin position="1"/>
        <end position="22"/>
    </location>
</feature>
<sequence>MRTSLLVALTAPLLIIQGCPSAAPADTPLSRLLDSVEQRLDVSEQVALSKWDSRQPVQAPERERQVINQAQSQATRFGIDAQRAGLFFSDQIEANKLLQYHALSRWHAAGSAPQTQRIDLAKQLRPQLDRLQEVLLEELAEFDRHRPEPCTSALAQAIEKRKKSSERSLALIRATAHLCPAI</sequence>
<evidence type="ECO:0000256" key="1">
    <source>
        <dbReference type="ARBA" id="ARBA00004817"/>
    </source>
</evidence>
<protein>
    <recommendedName>
        <fullName evidence="2">chorismate mutase</fullName>
        <ecNumber evidence="2">5.4.99.5</ecNumber>
    </recommendedName>
</protein>
<gene>
    <name evidence="7" type="ORF">H8F21_00055</name>
</gene>
<dbReference type="NCBIfam" id="NF006741">
    <property type="entry name" value="PRK09269.1"/>
    <property type="match status" value="1"/>
</dbReference>
<name>A0ABS2BQN7_9PSED</name>
<feature type="domain" description="Chorismate mutase" evidence="6">
    <location>
        <begin position="1"/>
        <end position="103"/>
    </location>
</feature>
<dbReference type="SUPFAM" id="SSF48600">
    <property type="entry name" value="Chorismate mutase II"/>
    <property type="match status" value="1"/>
</dbReference>
<dbReference type="RefSeq" id="WP_203479111.1">
    <property type="nucleotide sequence ID" value="NZ_JACOPV010000001.1"/>
</dbReference>
<comment type="caution">
    <text evidence="7">The sequence shown here is derived from an EMBL/GenBank/DDBJ whole genome shotgun (WGS) entry which is preliminary data.</text>
</comment>
<dbReference type="PROSITE" id="PS51257">
    <property type="entry name" value="PROKAR_LIPOPROTEIN"/>
    <property type="match status" value="1"/>
</dbReference>
<dbReference type="SMART" id="SM00830">
    <property type="entry name" value="CM_2"/>
    <property type="match status" value="1"/>
</dbReference>
<keyword evidence="4 7" id="KW-0413">Isomerase</keyword>
<dbReference type="InterPro" id="IPR002701">
    <property type="entry name" value="CM_II_prokaryot"/>
</dbReference>
<dbReference type="Gene3D" id="1.20.59.10">
    <property type="entry name" value="Chorismate mutase"/>
    <property type="match status" value="1"/>
</dbReference>
<dbReference type="EC" id="5.4.99.5" evidence="2"/>
<dbReference type="Proteomes" id="UP000745663">
    <property type="component" value="Unassembled WGS sequence"/>
</dbReference>
<dbReference type="GO" id="GO:0004106">
    <property type="term" value="F:chorismate mutase activity"/>
    <property type="evidence" value="ECO:0007669"/>
    <property type="project" value="UniProtKB-EC"/>
</dbReference>
<comment type="pathway">
    <text evidence="1">Metabolic intermediate biosynthesis; prephenate biosynthesis; prephenate from chorismate: step 1/1.</text>
</comment>
<dbReference type="Pfam" id="PF01817">
    <property type="entry name" value="CM_2"/>
    <property type="match status" value="1"/>
</dbReference>